<dbReference type="Pfam" id="PF00672">
    <property type="entry name" value="HAMP"/>
    <property type="match status" value="1"/>
</dbReference>
<evidence type="ECO:0000256" key="2">
    <source>
        <dbReference type="ARBA" id="ARBA00012438"/>
    </source>
</evidence>
<dbReference type="GO" id="GO:0000160">
    <property type="term" value="P:phosphorelay signal transduction system"/>
    <property type="evidence" value="ECO:0007669"/>
    <property type="project" value="UniProtKB-KW"/>
</dbReference>
<feature type="transmembrane region" description="Helical" evidence="12">
    <location>
        <begin position="722"/>
        <end position="746"/>
    </location>
</feature>
<comment type="catalytic activity">
    <reaction evidence="1">
        <text>ATP + protein L-histidine = ADP + protein N-phospho-L-histidine.</text>
        <dbReference type="EC" id="2.7.13.3"/>
    </reaction>
</comment>
<keyword evidence="6" id="KW-0547">Nucleotide-binding</keyword>
<dbReference type="SMART" id="SM00304">
    <property type="entry name" value="HAMP"/>
    <property type="match status" value="2"/>
</dbReference>
<keyword evidence="7" id="KW-0418">Kinase</keyword>
<feature type="compositionally biased region" description="Low complexity" evidence="11">
    <location>
        <begin position="559"/>
        <end position="599"/>
    </location>
</feature>
<dbReference type="EMBL" id="CP159872">
    <property type="protein sequence ID" value="XCM79949.1"/>
    <property type="molecule type" value="Genomic_DNA"/>
</dbReference>
<gene>
    <name evidence="14" type="ORF">ABWK59_13995</name>
</gene>
<dbReference type="GO" id="GO:0005524">
    <property type="term" value="F:ATP binding"/>
    <property type="evidence" value="ECO:0007669"/>
    <property type="project" value="UniProtKB-KW"/>
</dbReference>
<proteinExistence type="predicted"/>
<keyword evidence="12" id="KW-0472">Membrane</keyword>
<dbReference type="PANTHER" id="PTHR44936:SF9">
    <property type="entry name" value="SENSOR PROTEIN CREC"/>
    <property type="match status" value="1"/>
</dbReference>
<feature type="compositionally biased region" description="Basic and acidic residues" evidence="11">
    <location>
        <begin position="791"/>
        <end position="815"/>
    </location>
</feature>
<evidence type="ECO:0000256" key="5">
    <source>
        <dbReference type="ARBA" id="ARBA00022692"/>
    </source>
</evidence>
<evidence type="ECO:0000256" key="3">
    <source>
        <dbReference type="ARBA" id="ARBA00022553"/>
    </source>
</evidence>
<evidence type="ECO:0000313" key="14">
    <source>
        <dbReference type="EMBL" id="XCM79949.1"/>
    </source>
</evidence>
<dbReference type="KEGG" id="kcm:ABWK59_13995"/>
<feature type="region of interest" description="Disordered" evidence="11">
    <location>
        <begin position="791"/>
        <end position="838"/>
    </location>
</feature>
<dbReference type="PANTHER" id="PTHR44936">
    <property type="entry name" value="SENSOR PROTEIN CREC"/>
    <property type="match status" value="1"/>
</dbReference>
<evidence type="ECO:0000256" key="11">
    <source>
        <dbReference type="SAM" id="MobiDB-lite"/>
    </source>
</evidence>
<evidence type="ECO:0000256" key="6">
    <source>
        <dbReference type="ARBA" id="ARBA00022741"/>
    </source>
</evidence>
<reference evidence="14" key="1">
    <citation type="submission" date="2024-06" db="EMBL/GenBank/DDBJ databases">
        <title>The genome sequences of Kitasatospora sp. strain HUAS MG31.</title>
        <authorList>
            <person name="Mo P."/>
        </authorList>
    </citation>
    <scope>NUCLEOTIDE SEQUENCE</scope>
    <source>
        <strain evidence="14">HUAS MG31</strain>
    </source>
</reference>
<evidence type="ECO:0000256" key="7">
    <source>
        <dbReference type="ARBA" id="ARBA00022777"/>
    </source>
</evidence>
<organism evidence="14">
    <name type="scientific">Kitasatospora camelliae</name>
    <dbReference type="NCBI Taxonomy" id="3156397"/>
    <lineage>
        <taxon>Bacteria</taxon>
        <taxon>Bacillati</taxon>
        <taxon>Actinomycetota</taxon>
        <taxon>Actinomycetes</taxon>
        <taxon>Kitasatosporales</taxon>
        <taxon>Streptomycetaceae</taxon>
        <taxon>Kitasatospora</taxon>
    </lineage>
</organism>
<dbReference type="RefSeq" id="WP_354640910.1">
    <property type="nucleotide sequence ID" value="NZ_CP159872.1"/>
</dbReference>
<evidence type="ECO:0000256" key="10">
    <source>
        <dbReference type="ARBA" id="ARBA00023012"/>
    </source>
</evidence>
<dbReference type="InterPro" id="IPR050980">
    <property type="entry name" value="2C_sensor_his_kinase"/>
</dbReference>
<keyword evidence="8" id="KW-0067">ATP-binding</keyword>
<protein>
    <recommendedName>
        <fullName evidence="2">histidine kinase</fullName>
        <ecNumber evidence="2">2.7.13.3</ecNumber>
    </recommendedName>
</protein>
<keyword evidence="4" id="KW-0808">Transferase</keyword>
<feature type="region of interest" description="Disordered" evidence="11">
    <location>
        <begin position="559"/>
        <end position="609"/>
    </location>
</feature>
<feature type="domain" description="HAMP" evidence="13">
    <location>
        <begin position="747"/>
        <end position="794"/>
    </location>
</feature>
<evidence type="ECO:0000256" key="12">
    <source>
        <dbReference type="SAM" id="Phobius"/>
    </source>
</evidence>
<dbReference type="GO" id="GO:0016020">
    <property type="term" value="C:membrane"/>
    <property type="evidence" value="ECO:0007669"/>
    <property type="project" value="InterPro"/>
</dbReference>
<evidence type="ECO:0000259" key="13">
    <source>
        <dbReference type="PROSITE" id="PS50885"/>
    </source>
</evidence>
<keyword evidence="9 12" id="KW-1133">Transmembrane helix</keyword>
<dbReference type="GO" id="GO:0004673">
    <property type="term" value="F:protein histidine kinase activity"/>
    <property type="evidence" value="ECO:0007669"/>
    <property type="project" value="UniProtKB-EC"/>
</dbReference>
<dbReference type="AlphaFoldDB" id="A0AAU8JUB9"/>
<keyword evidence="10" id="KW-0902">Two-component regulatory system</keyword>
<evidence type="ECO:0000256" key="4">
    <source>
        <dbReference type="ARBA" id="ARBA00022679"/>
    </source>
</evidence>
<sequence length="838" mass="87037">MTISIHPPRRRRRMRRRADMPLLGGIRPPIAVLLLLLVVVSGITALTVGGFRVDEIPQAVRESQQYTAEDGAVAVRSAINENVDDLRRFAEQYDKGSAEPDAVLAALSQTHQKWRGTAVVVPATGRLLAARGEAVPLAGLDLTKSAGTATPAPLLATANGGTRLLTFGTVTVKSSGRVLLVASDTLKVPAMATSKEQTVQVLGATGAAVDTAGPEPATDADKRLFASAREKASHARPTAQVPTVSGALVGPADDKGARRVAGYAAVTSADPQDAAGSLGLTVVSGVSVERHQAELRHPLLGLVAAGSLLLVGLVVAGVLLRTLQRPLLRLFLESRRLSRGERLDQPVAGPKRGEAGRTVRALEELRLQLLDPRREPPEPAPPRRRPGILLPLTLCAVVILGWSVPLTLLSSDRDAVAVPGDVVAAQKNRTDSLATRVRQALSESTSDLKPLAAALDGSRKPDSRLRAALDEHPRYRSIYLLGTDGSVTAKAGEVSSHAAAAAELPDGIALLNTSGNEPVFAAIIGMDTAGTTESTGSTGSAGSTSAGTVIQATATASPAPIATPSAGTAATPSAAPTATPSAGATATPSAGATTDAGGKTADGRTPRRPVLVGELKRDFVSGLLDRPGLGEIWLVDGRKRIVGANEAFGSFAELPDSRARRQVDKADKETAVSVSRSGGNAVVLAAARLDGSGQVAKLGWSVVTSQPVGWLHLDQNKADRRALLAAMLGLAAAALCLGWLFIAVGLPLRRLAANAEALAAGDRRTVLYPVHHDEVGAVVRSLEVIRQQLEQRARRAGDQGARRPRTAERTAERSDPSSAQPAGRRPADHSAGRDAGHR</sequence>
<keyword evidence="5 12" id="KW-0812">Transmembrane</keyword>
<feature type="compositionally biased region" description="Basic and acidic residues" evidence="11">
    <location>
        <begin position="825"/>
        <end position="838"/>
    </location>
</feature>
<evidence type="ECO:0000256" key="9">
    <source>
        <dbReference type="ARBA" id="ARBA00022989"/>
    </source>
</evidence>
<dbReference type="Gene3D" id="6.10.340.10">
    <property type="match status" value="1"/>
</dbReference>
<keyword evidence="3" id="KW-0597">Phosphoprotein</keyword>
<name>A0AAU8JUB9_9ACTN</name>
<evidence type="ECO:0000256" key="8">
    <source>
        <dbReference type="ARBA" id="ARBA00022840"/>
    </source>
</evidence>
<dbReference type="EC" id="2.7.13.3" evidence="2"/>
<accession>A0AAU8JUB9</accession>
<feature type="transmembrane region" description="Helical" evidence="12">
    <location>
        <begin position="299"/>
        <end position="320"/>
    </location>
</feature>
<dbReference type="PROSITE" id="PS50885">
    <property type="entry name" value="HAMP"/>
    <property type="match status" value="1"/>
</dbReference>
<dbReference type="InterPro" id="IPR003660">
    <property type="entry name" value="HAMP_dom"/>
</dbReference>
<evidence type="ECO:0000256" key="1">
    <source>
        <dbReference type="ARBA" id="ARBA00000085"/>
    </source>
</evidence>